<dbReference type="EMBL" id="HACM01006175">
    <property type="protein sequence ID" value="CRZ06617.1"/>
    <property type="molecule type" value="Transcribed_RNA"/>
</dbReference>
<proteinExistence type="predicted"/>
<name>A0A0H5QXZ5_9EUKA</name>
<sequence>MGAFCDVEFDQQDGGDVPQLISDTESLDSPLIGECLDITPEPQDEIANSDDVGSLGNAGDKIAIQDLLVFQTQTPSGTYPVCRTGRRILWRGSVLEERVWKGFPAATYERA</sequence>
<evidence type="ECO:0000313" key="1">
    <source>
        <dbReference type="EMBL" id="CRZ06617.1"/>
    </source>
</evidence>
<accession>A0A0H5QXZ5</accession>
<reference evidence="1" key="1">
    <citation type="submission" date="2015-04" db="EMBL/GenBank/DDBJ databases">
        <title>The genome sequence of the plant pathogenic Rhizarian Plasmodiophora brassicae reveals insights in its biotrophic life cycle and the origin of chitin synthesis.</title>
        <authorList>
            <person name="Schwelm A."/>
            <person name="Fogelqvist J."/>
            <person name="Knaust A."/>
            <person name="Julke S."/>
            <person name="Lilja T."/>
            <person name="Dhandapani V."/>
            <person name="Bonilla-Rosso G."/>
            <person name="Karlsson M."/>
            <person name="Shevchenko A."/>
            <person name="Choi S.R."/>
            <person name="Kim H.G."/>
            <person name="Park J.Y."/>
            <person name="Lim Y.P."/>
            <person name="Ludwig-Muller J."/>
            <person name="Dixelius C."/>
        </authorList>
    </citation>
    <scope>NUCLEOTIDE SEQUENCE</scope>
    <source>
        <tissue evidence="1">Potato root galls</tissue>
    </source>
</reference>
<feature type="non-terminal residue" evidence="1">
    <location>
        <position position="111"/>
    </location>
</feature>
<protein>
    <submittedName>
        <fullName evidence="1">Uncharacterized protein</fullName>
    </submittedName>
</protein>
<organism evidence="1">
    <name type="scientific">Spongospora subterranea</name>
    <dbReference type="NCBI Taxonomy" id="70186"/>
    <lineage>
        <taxon>Eukaryota</taxon>
        <taxon>Sar</taxon>
        <taxon>Rhizaria</taxon>
        <taxon>Endomyxa</taxon>
        <taxon>Phytomyxea</taxon>
        <taxon>Plasmodiophorida</taxon>
        <taxon>Plasmodiophoridae</taxon>
        <taxon>Spongospora</taxon>
    </lineage>
</organism>
<dbReference type="AlphaFoldDB" id="A0A0H5QXZ5"/>